<keyword evidence="3" id="KW-0614">Plasmid</keyword>
<name>D2J6V7_9STAP</name>
<accession>D2J6V7</accession>
<dbReference type="PROSITE" id="PS51257">
    <property type="entry name" value="PROKAR_LIPOPROTEIN"/>
    <property type="match status" value="1"/>
</dbReference>
<evidence type="ECO:0000313" key="3">
    <source>
        <dbReference type="EMBL" id="ADA61588.1"/>
    </source>
</evidence>
<proteinExistence type="predicted"/>
<sequence length="227" mass="26230">MKVLKKAALGLSVLGLTLSLGACDKDNSSSDKGKTTTMAEILNDKQERKIAMTYDYGNGDSPDVQWAGTIGNGKVEIYPYSNYNKDNQSFEFHEIKDENMKEYKETLKEKTKDYAKQKGKTLNIKPEKAKLIYQTNEGNNKAQSVGLFYNAKAYDDDEKHLMRNKAYSVIEKDHPKNWLEIRTKDDSKKGWTQYHMLVESKNNEKNIELENLEKVEKKYDNYKILEN</sequence>
<reference evidence="3" key="2">
    <citation type="submission" date="2009-12" db="EMBL/GenBank/DDBJ databases">
        <authorList>
            <person name="Summers A.O."/>
            <person name="Shearer J."/>
            <person name="Wireman J."/>
        </authorList>
    </citation>
    <scope>NUCLEOTIDE SEQUENCE</scope>
    <source>
        <strain evidence="3">CDC3</strain>
        <plasmid evidence="3">SAP020A</plasmid>
    </source>
</reference>
<protein>
    <recommendedName>
        <fullName evidence="4">Lipoprotein</fullName>
    </recommendedName>
</protein>
<keyword evidence="2" id="KW-0732">Signal</keyword>
<keyword evidence="1" id="KW-0175">Coiled coil</keyword>
<reference evidence="3" key="1">
    <citation type="submission" date="2009-08" db="EMBL/GenBank/DDBJ databases">
        <authorList>
            <person name="Gill J."/>
            <person name="Borman J."/>
            <person name="Shetty J."/>
            <person name="Hostetler J."/>
            <person name="Durkin S."/>
            <person name="Montgomery B."/>
        </authorList>
    </citation>
    <scope>NUCLEOTIDE SEQUENCE</scope>
    <source>
        <strain evidence="3">CDC3</strain>
        <plasmid evidence="3">SAP020A</plasmid>
    </source>
</reference>
<feature type="chain" id="PRO_5039527214" description="Lipoprotein" evidence="2">
    <location>
        <begin position="23"/>
        <end position="227"/>
    </location>
</feature>
<evidence type="ECO:0000256" key="1">
    <source>
        <dbReference type="SAM" id="Coils"/>
    </source>
</evidence>
<organism evidence="3">
    <name type="scientific">Staphylococcus sp. CDC3</name>
    <dbReference type="NCBI Taxonomy" id="678601"/>
    <lineage>
        <taxon>Bacteria</taxon>
        <taxon>Bacillati</taxon>
        <taxon>Bacillota</taxon>
        <taxon>Bacilli</taxon>
        <taxon>Bacillales</taxon>
        <taxon>Staphylococcaceae</taxon>
        <taxon>Staphylococcus</taxon>
    </lineage>
</organism>
<dbReference type="RefSeq" id="WP_012817979.1">
    <property type="nucleotide sequence ID" value="NC_013373.1"/>
</dbReference>
<dbReference type="EMBL" id="GQ900386">
    <property type="protein sequence ID" value="ADA61588.1"/>
    <property type="molecule type" value="Genomic_DNA"/>
</dbReference>
<geneLocation type="plasmid" evidence="3">
    <name>SAP020A</name>
</geneLocation>
<feature type="coiled-coil region" evidence="1">
    <location>
        <begin position="93"/>
        <end position="120"/>
    </location>
</feature>
<evidence type="ECO:0008006" key="4">
    <source>
        <dbReference type="Google" id="ProtNLM"/>
    </source>
</evidence>
<evidence type="ECO:0000256" key="2">
    <source>
        <dbReference type="SAM" id="SignalP"/>
    </source>
</evidence>
<dbReference type="AlphaFoldDB" id="D2J6V7"/>
<gene>
    <name evidence="3" type="ORF">SAP020A_013</name>
</gene>
<feature type="signal peptide" evidence="2">
    <location>
        <begin position="1"/>
        <end position="22"/>
    </location>
</feature>